<dbReference type="PANTHER" id="PTHR10612">
    <property type="entry name" value="APOLIPOPROTEIN D"/>
    <property type="match status" value="1"/>
</dbReference>
<dbReference type="GeneID" id="106459258"/>
<evidence type="ECO:0000256" key="6">
    <source>
        <dbReference type="ARBA" id="ARBA00023157"/>
    </source>
</evidence>
<name>A0ABM1SCR7_LIMPO</name>
<accession>A0ABM1SCR7</accession>
<protein>
    <submittedName>
        <fullName evidence="10">Apolipoprotein D-like</fullName>
    </submittedName>
</protein>
<dbReference type="PANTHER" id="PTHR10612:SF49">
    <property type="entry name" value="APOLIPOPROTEIN D-LIKE PROTEIN"/>
    <property type="match status" value="1"/>
</dbReference>
<evidence type="ECO:0000256" key="7">
    <source>
        <dbReference type="PIRNR" id="PIRNR036893"/>
    </source>
</evidence>
<dbReference type="PIRSF" id="PIRSF036893">
    <property type="entry name" value="Lipocalin_ApoD"/>
    <property type="match status" value="1"/>
</dbReference>
<dbReference type="Proteomes" id="UP000694941">
    <property type="component" value="Unplaced"/>
</dbReference>
<evidence type="ECO:0000313" key="10">
    <source>
        <dbReference type="RefSeq" id="XP_022241422.1"/>
    </source>
</evidence>
<evidence type="ECO:0000256" key="1">
    <source>
        <dbReference type="ARBA" id="ARBA00004613"/>
    </source>
</evidence>
<dbReference type="Gene3D" id="2.40.128.20">
    <property type="match status" value="1"/>
</dbReference>
<comment type="subcellular location">
    <subcellularLocation>
        <location evidence="1">Secreted</location>
    </subcellularLocation>
</comment>
<feature type="domain" description="Lipocalin/cytosolic fatty-acid binding" evidence="8">
    <location>
        <begin position="41"/>
        <end position="197"/>
    </location>
</feature>
<dbReference type="InterPro" id="IPR002449">
    <property type="entry name" value="Retinol-bd/Purpurin"/>
</dbReference>
<dbReference type="InterPro" id="IPR012674">
    <property type="entry name" value="Calycin"/>
</dbReference>
<dbReference type="SUPFAM" id="SSF50814">
    <property type="entry name" value="Lipocalins"/>
    <property type="match status" value="1"/>
</dbReference>
<evidence type="ECO:0000256" key="4">
    <source>
        <dbReference type="ARBA" id="ARBA00022525"/>
    </source>
</evidence>
<keyword evidence="5" id="KW-0683">Retinol-binding</keyword>
<keyword evidence="3" id="KW-0813">Transport</keyword>
<dbReference type="InterPro" id="IPR022271">
    <property type="entry name" value="Lipocalin_ApoD"/>
</dbReference>
<dbReference type="PRINTS" id="PR01174">
    <property type="entry name" value="RETINOLBNDNG"/>
</dbReference>
<dbReference type="InterPro" id="IPR000566">
    <property type="entry name" value="Lipocln_cytosolic_FA-bd_dom"/>
</dbReference>
<evidence type="ECO:0000256" key="2">
    <source>
        <dbReference type="ARBA" id="ARBA00006889"/>
    </source>
</evidence>
<proteinExistence type="inferred from homology"/>
<comment type="similarity">
    <text evidence="2 7">Belongs to the calycin superfamily. Lipocalin family.</text>
</comment>
<sequence length="226" mass="25924">MNGVRLVFVVFLYVSASLHIVCGRVFKLGSCPNVEVQENFNLNKFIGQWYVIQRFQSSSQCLTQNITVEDGDYYLSENGQLLSSDLLGINQVSTHEGKLLVPKKDSPSKMVVDFPLTFITKSFMTNISDPFGKVNYWVMMTDYDNYAAIWSCRRMLLGHLQNAEILSRSPTLDKLIINKIRGRFENYGIDEHNFSVIDQKDCRDKKKRNGVGISLFLDNIFGRLRI</sequence>
<dbReference type="RefSeq" id="XP_022241422.1">
    <property type="nucleotide sequence ID" value="XM_022385714.1"/>
</dbReference>
<keyword evidence="4" id="KW-0964">Secreted</keyword>
<dbReference type="Pfam" id="PF08212">
    <property type="entry name" value="Lipocalin_2"/>
    <property type="match status" value="1"/>
</dbReference>
<organism evidence="9 10">
    <name type="scientific">Limulus polyphemus</name>
    <name type="common">Atlantic horseshoe crab</name>
    <dbReference type="NCBI Taxonomy" id="6850"/>
    <lineage>
        <taxon>Eukaryota</taxon>
        <taxon>Metazoa</taxon>
        <taxon>Ecdysozoa</taxon>
        <taxon>Arthropoda</taxon>
        <taxon>Chelicerata</taxon>
        <taxon>Merostomata</taxon>
        <taxon>Xiphosura</taxon>
        <taxon>Limulidae</taxon>
        <taxon>Limulus</taxon>
    </lineage>
</organism>
<keyword evidence="6" id="KW-1015">Disulfide bond</keyword>
<feature type="chain" id="PRO_5045016843" evidence="7">
    <location>
        <begin position="24"/>
        <end position="226"/>
    </location>
</feature>
<keyword evidence="9" id="KW-1185">Reference proteome</keyword>
<keyword evidence="7" id="KW-0732">Signal</keyword>
<reference evidence="10" key="1">
    <citation type="submission" date="2025-08" db="UniProtKB">
        <authorList>
            <consortium name="RefSeq"/>
        </authorList>
    </citation>
    <scope>IDENTIFICATION</scope>
    <source>
        <tissue evidence="10">Muscle</tissue>
    </source>
</reference>
<evidence type="ECO:0000259" key="8">
    <source>
        <dbReference type="Pfam" id="PF08212"/>
    </source>
</evidence>
<evidence type="ECO:0000313" key="9">
    <source>
        <dbReference type="Proteomes" id="UP000694941"/>
    </source>
</evidence>
<dbReference type="InterPro" id="IPR022272">
    <property type="entry name" value="Lipocalin_CS"/>
</dbReference>
<evidence type="ECO:0000256" key="5">
    <source>
        <dbReference type="ARBA" id="ARBA00023072"/>
    </source>
</evidence>
<evidence type="ECO:0000256" key="3">
    <source>
        <dbReference type="ARBA" id="ARBA00022448"/>
    </source>
</evidence>
<feature type="signal peptide" evidence="7">
    <location>
        <begin position="1"/>
        <end position="23"/>
    </location>
</feature>
<gene>
    <name evidence="10" type="primary">LOC106459258</name>
</gene>
<dbReference type="PROSITE" id="PS00213">
    <property type="entry name" value="LIPOCALIN"/>
    <property type="match status" value="1"/>
</dbReference>